<reference evidence="1 2" key="1">
    <citation type="submission" date="2017-10" db="EMBL/GenBank/DDBJ databases">
        <authorList>
            <person name="Banno H."/>
            <person name="Chua N.-H."/>
        </authorList>
    </citation>
    <scope>NUCLEOTIDE SEQUENCE [LARGE SCALE GENOMIC DNA]</scope>
    <source>
        <strain evidence="1 2">YW11</strain>
    </source>
</reference>
<protein>
    <submittedName>
        <fullName evidence="1">Heme oxygenase</fullName>
    </submittedName>
</protein>
<keyword evidence="2" id="KW-1185">Reference proteome</keyword>
<dbReference type="OrthoDB" id="9149607at2"/>
<dbReference type="Gene3D" id="1.20.910.10">
    <property type="entry name" value="Heme oxygenase-like"/>
    <property type="match status" value="1"/>
</dbReference>
<sequence length="195" mass="20670">MSHTDDASRRTGLRWHLRRETHSLHEAADALGGAHDLGTLAGYRGFLRAHARALPALEAACDAAGLATLLPDWPRRRRAAALAADLAALRVAPPPSPPLAFAGLEEALGAAYVLEGSRLGNALLLRGVVTEARGAVAYLSHDPGAGGWPAFLGLLEKALPGPENWPQAARGARLAFEHFLAALRRERTAEPMLHA</sequence>
<dbReference type="EMBL" id="PDNU01000004">
    <property type="protein sequence ID" value="PHK96167.1"/>
    <property type="molecule type" value="Genomic_DNA"/>
</dbReference>
<dbReference type="SUPFAM" id="SSF48613">
    <property type="entry name" value="Heme oxygenase-like"/>
    <property type="match status" value="1"/>
</dbReference>
<dbReference type="InterPro" id="IPR016084">
    <property type="entry name" value="Haem_Oase-like_multi-hlx"/>
</dbReference>
<comment type="caution">
    <text evidence="1">The sequence shown here is derived from an EMBL/GenBank/DDBJ whole genome shotgun (WGS) entry which is preliminary data.</text>
</comment>
<name>A0A2C7AHG1_9PROT</name>
<organism evidence="1 2">
    <name type="scientific">Teichococcus rhizosphaerae</name>
    <dbReference type="NCBI Taxonomy" id="1335062"/>
    <lineage>
        <taxon>Bacteria</taxon>
        <taxon>Pseudomonadati</taxon>
        <taxon>Pseudomonadota</taxon>
        <taxon>Alphaproteobacteria</taxon>
        <taxon>Acetobacterales</taxon>
        <taxon>Roseomonadaceae</taxon>
        <taxon>Roseomonas</taxon>
    </lineage>
</organism>
<proteinExistence type="predicted"/>
<accession>A0A2C7AHG1</accession>
<evidence type="ECO:0000313" key="2">
    <source>
        <dbReference type="Proteomes" id="UP000223527"/>
    </source>
</evidence>
<dbReference type="Proteomes" id="UP000223527">
    <property type="component" value="Unassembled WGS sequence"/>
</dbReference>
<evidence type="ECO:0000313" key="1">
    <source>
        <dbReference type="EMBL" id="PHK96167.1"/>
    </source>
</evidence>
<dbReference type="RefSeq" id="WP_099094408.1">
    <property type="nucleotide sequence ID" value="NZ_PDNU01000004.1"/>
</dbReference>
<dbReference type="CDD" id="cd19166">
    <property type="entry name" value="HemeO-bac"/>
    <property type="match status" value="1"/>
</dbReference>
<dbReference type="AlphaFoldDB" id="A0A2C7AHG1"/>
<gene>
    <name evidence="1" type="ORF">CR162_04860</name>
</gene>